<dbReference type="GO" id="GO:0016787">
    <property type="term" value="F:hydrolase activity"/>
    <property type="evidence" value="ECO:0007669"/>
    <property type="project" value="UniProtKB-KW"/>
</dbReference>
<dbReference type="PANTHER" id="PTHR43540:SF9">
    <property type="entry name" value="FAMILY HYDROLASE, PUTATIVE (AFU_ORTHOLOGUE AFUA_2G08700)-RELATED"/>
    <property type="match status" value="1"/>
</dbReference>
<dbReference type="PANTHER" id="PTHR43540">
    <property type="entry name" value="PEROXYUREIDOACRYLATE/UREIDOACRYLATE AMIDOHYDROLASE-RELATED"/>
    <property type="match status" value="1"/>
</dbReference>
<accession>A0A9P1MAU2</accession>
<dbReference type="AlphaFoldDB" id="A0A9P1MAU2"/>
<evidence type="ECO:0000256" key="1">
    <source>
        <dbReference type="ARBA" id="ARBA00006336"/>
    </source>
</evidence>
<feature type="domain" description="Isochorismatase-like" evidence="4">
    <location>
        <begin position="135"/>
        <end position="237"/>
    </location>
</feature>
<name>A0A9P1MAU2_9PEZI</name>
<evidence type="ECO:0000256" key="3">
    <source>
        <dbReference type="SAM" id="MobiDB-lite"/>
    </source>
</evidence>
<gene>
    <name evidence="5" type="ORF">PPNO1_LOCUS5793</name>
</gene>
<evidence type="ECO:0000259" key="4">
    <source>
        <dbReference type="Pfam" id="PF00857"/>
    </source>
</evidence>
<dbReference type="Pfam" id="PF00857">
    <property type="entry name" value="Isochorismatase"/>
    <property type="match status" value="1"/>
</dbReference>
<comment type="caution">
    <text evidence="5">The sequence shown here is derived from an EMBL/GenBank/DDBJ whole genome shotgun (WGS) entry which is preliminary data.</text>
</comment>
<protein>
    <recommendedName>
        <fullName evidence="4">Isochorismatase-like domain-containing protein</fullName>
    </recommendedName>
</protein>
<feature type="region of interest" description="Disordered" evidence="3">
    <location>
        <begin position="68"/>
        <end position="97"/>
    </location>
</feature>
<dbReference type="EMBL" id="CALLCH030000015">
    <property type="protein sequence ID" value="CAI4216130.1"/>
    <property type="molecule type" value="Genomic_DNA"/>
</dbReference>
<dbReference type="Proteomes" id="UP000838763">
    <property type="component" value="Unassembled WGS sequence"/>
</dbReference>
<dbReference type="InterPro" id="IPR036380">
    <property type="entry name" value="Isochorismatase-like_sf"/>
</dbReference>
<organism evidence="5 6">
    <name type="scientific">Parascedosporium putredinis</name>
    <dbReference type="NCBI Taxonomy" id="1442378"/>
    <lineage>
        <taxon>Eukaryota</taxon>
        <taxon>Fungi</taxon>
        <taxon>Dikarya</taxon>
        <taxon>Ascomycota</taxon>
        <taxon>Pezizomycotina</taxon>
        <taxon>Sordariomycetes</taxon>
        <taxon>Hypocreomycetidae</taxon>
        <taxon>Microascales</taxon>
        <taxon>Microascaceae</taxon>
        <taxon>Parascedosporium</taxon>
    </lineage>
</organism>
<sequence length="269" mass="28487">MLAYPAAREAGIQIVHLTWGFTEEEIRSAPPALLRKFGTLLDKMNVSHPKQGVSGYDASSLSSAYSHSTVSSSSSSQSYSVKSPTTPTMRRPLSTAKPSLGDEIGPVTLWNKQIILGGRLLVRNTWNAELYESTRRAFAASLNTPLPDARFHKTRPSGFFWGGLAAGGAASSSTDPAAAPDVVKFLRARGITTLFFGGAGTESGVWASARDAGNWGFDVVLLADGCGTKAGDEATRLVQENCEEELGFVTSCEELARQVAGLAATGQAR</sequence>
<keyword evidence="2" id="KW-0378">Hydrolase</keyword>
<evidence type="ECO:0000313" key="6">
    <source>
        <dbReference type="Proteomes" id="UP000838763"/>
    </source>
</evidence>
<evidence type="ECO:0000256" key="2">
    <source>
        <dbReference type="ARBA" id="ARBA00022801"/>
    </source>
</evidence>
<dbReference type="InterPro" id="IPR050272">
    <property type="entry name" value="Isochorismatase-like_hydrls"/>
</dbReference>
<evidence type="ECO:0000313" key="5">
    <source>
        <dbReference type="EMBL" id="CAI4216130.1"/>
    </source>
</evidence>
<dbReference type="Gene3D" id="3.40.50.850">
    <property type="entry name" value="Isochorismatase-like"/>
    <property type="match status" value="1"/>
</dbReference>
<feature type="compositionally biased region" description="Low complexity" evidence="3">
    <location>
        <begin position="68"/>
        <end position="83"/>
    </location>
</feature>
<keyword evidence="6" id="KW-1185">Reference proteome</keyword>
<dbReference type="SUPFAM" id="SSF52499">
    <property type="entry name" value="Isochorismatase-like hydrolases"/>
    <property type="match status" value="1"/>
</dbReference>
<dbReference type="OrthoDB" id="167809at2759"/>
<dbReference type="InterPro" id="IPR000868">
    <property type="entry name" value="Isochorismatase-like_dom"/>
</dbReference>
<proteinExistence type="inferred from homology"/>
<reference evidence="5" key="1">
    <citation type="submission" date="2022-11" db="EMBL/GenBank/DDBJ databases">
        <authorList>
            <person name="Scott C."/>
            <person name="Bruce N."/>
        </authorList>
    </citation>
    <scope>NUCLEOTIDE SEQUENCE</scope>
</reference>
<comment type="similarity">
    <text evidence="1">Belongs to the isochorismatase family.</text>
</comment>